<dbReference type="RefSeq" id="WP_115628948.1">
    <property type="nucleotide sequence ID" value="NZ_UIGI01000001.1"/>
</dbReference>
<sequence length="135" mass="15266">MKKILIVATFYLPVAVSAASIAEYQNKCEQQFNKFPEMVSCLTSNIKSDSFYATDPDAKLYAAQANSLAGKVKRKSMYEEDAVLELQQDYTDMNNRYQAKQSAEPKDNSFISIIKDRLHNGNAPRQNQTTIINTQ</sequence>
<feature type="chain" id="PRO_5016690943" evidence="1">
    <location>
        <begin position="19"/>
        <end position="135"/>
    </location>
</feature>
<evidence type="ECO:0000313" key="2">
    <source>
        <dbReference type="EMBL" id="SUW64155.1"/>
    </source>
</evidence>
<protein>
    <submittedName>
        <fullName evidence="2">Uncharacterized protein</fullName>
    </submittedName>
</protein>
<proteinExistence type="predicted"/>
<gene>
    <name evidence="2" type="ORF">NCTC12119_02655</name>
</gene>
<accession>A0A381C8D0</accession>
<organism evidence="2 3">
    <name type="scientific">Buttiauxella agrestis</name>
    <dbReference type="NCBI Taxonomy" id="82977"/>
    <lineage>
        <taxon>Bacteria</taxon>
        <taxon>Pseudomonadati</taxon>
        <taxon>Pseudomonadota</taxon>
        <taxon>Gammaproteobacteria</taxon>
        <taxon>Enterobacterales</taxon>
        <taxon>Enterobacteriaceae</taxon>
        <taxon>Buttiauxella</taxon>
    </lineage>
</organism>
<feature type="signal peptide" evidence="1">
    <location>
        <begin position="1"/>
        <end position="18"/>
    </location>
</feature>
<dbReference type="Proteomes" id="UP000255528">
    <property type="component" value="Unassembled WGS sequence"/>
</dbReference>
<reference evidence="2 3" key="1">
    <citation type="submission" date="2018-06" db="EMBL/GenBank/DDBJ databases">
        <authorList>
            <consortium name="Pathogen Informatics"/>
            <person name="Doyle S."/>
        </authorList>
    </citation>
    <scope>NUCLEOTIDE SEQUENCE [LARGE SCALE GENOMIC DNA]</scope>
    <source>
        <strain evidence="2 3">NCTC12119</strain>
    </source>
</reference>
<dbReference type="AlphaFoldDB" id="A0A381C8D0"/>
<evidence type="ECO:0000313" key="3">
    <source>
        <dbReference type="Proteomes" id="UP000255528"/>
    </source>
</evidence>
<dbReference type="EMBL" id="UIGI01000001">
    <property type="protein sequence ID" value="SUW64155.1"/>
    <property type="molecule type" value="Genomic_DNA"/>
</dbReference>
<keyword evidence="1" id="KW-0732">Signal</keyword>
<name>A0A381C8D0_9ENTR</name>
<evidence type="ECO:0000256" key="1">
    <source>
        <dbReference type="SAM" id="SignalP"/>
    </source>
</evidence>